<dbReference type="AlphaFoldDB" id="A0A6J6G9C4"/>
<reference evidence="1" key="1">
    <citation type="submission" date="2020-05" db="EMBL/GenBank/DDBJ databases">
        <authorList>
            <person name="Chiriac C."/>
            <person name="Salcher M."/>
            <person name="Ghai R."/>
            <person name="Kavagutti S V."/>
        </authorList>
    </citation>
    <scope>NUCLEOTIDE SEQUENCE</scope>
</reference>
<proteinExistence type="predicted"/>
<dbReference type="EMBL" id="CAEZXT010000092">
    <property type="protein sequence ID" value="CAB4706211.1"/>
    <property type="molecule type" value="Genomic_DNA"/>
</dbReference>
<organism evidence="1">
    <name type="scientific">freshwater metagenome</name>
    <dbReference type="NCBI Taxonomy" id="449393"/>
    <lineage>
        <taxon>unclassified sequences</taxon>
        <taxon>metagenomes</taxon>
        <taxon>ecological metagenomes</taxon>
    </lineage>
</organism>
<gene>
    <name evidence="1" type="ORF">UFOPK1773_01088</name>
    <name evidence="2" type="ORF">UFOPK2589_01096</name>
</gene>
<dbReference type="EMBL" id="CAEZUA010000090">
    <property type="protein sequence ID" value="CAB4595794.1"/>
    <property type="molecule type" value="Genomic_DNA"/>
</dbReference>
<protein>
    <submittedName>
        <fullName evidence="1">Unannotated protein</fullName>
    </submittedName>
</protein>
<name>A0A6J6G9C4_9ZZZZ</name>
<accession>A0A6J6G9C4</accession>
<evidence type="ECO:0000313" key="2">
    <source>
        <dbReference type="EMBL" id="CAB4706211.1"/>
    </source>
</evidence>
<evidence type="ECO:0000313" key="1">
    <source>
        <dbReference type="EMBL" id="CAB4595794.1"/>
    </source>
</evidence>
<sequence>MFEILFFASLIFLFFNRTKKRKKARGLDAELRELIENPTDITGIAFEIKRYLLSVIDDDNNDREKFSDAQLARAASILDRAGPSAFYWMTDIASQLALISAAQINGIPTNVSDELREGATAESVVEIVVRP</sequence>